<evidence type="ECO:0000256" key="1">
    <source>
        <dbReference type="ARBA" id="ARBA00022741"/>
    </source>
</evidence>
<proteinExistence type="inferred from homology"/>
<dbReference type="GO" id="GO:0005525">
    <property type="term" value="F:GTP binding"/>
    <property type="evidence" value="ECO:0007669"/>
    <property type="project" value="UniProtKB-KW"/>
</dbReference>
<sequence>MGEIDRWGRVFASLSIYGGKIPDKLRLRLKKPLGNLIKGSSVTIERAVNEQIKLPDLTSVAAVGDEATLFLNRLGRQPDISVVDFHIKRVRVHQNLKDLEFPEVFWRESYKDKIIKAENPAGFITTELVRVYKTALERFIKDGKKRIVEVTGEEDLAGLPAILLAPLGSVVIYGQPDEGIVAVTVTESKKREILKLVNLS</sequence>
<dbReference type="HAMAP" id="MF_00590">
    <property type="entry name" value="Dephospho_CoA_kinase_GTP_dep"/>
    <property type="match status" value="1"/>
</dbReference>
<gene>
    <name evidence="3" type="ORF">A2777_00075</name>
</gene>
<dbReference type="GO" id="GO:0016301">
    <property type="term" value="F:kinase activity"/>
    <property type="evidence" value="ECO:0007669"/>
    <property type="project" value="InterPro"/>
</dbReference>
<evidence type="ECO:0000313" key="4">
    <source>
        <dbReference type="Proteomes" id="UP000177354"/>
    </source>
</evidence>
<reference evidence="3 4" key="1">
    <citation type="journal article" date="2016" name="Nat. Commun.">
        <title>Thousands of microbial genomes shed light on interconnected biogeochemical processes in an aquifer system.</title>
        <authorList>
            <person name="Anantharaman K."/>
            <person name="Brown C.T."/>
            <person name="Hug L.A."/>
            <person name="Sharon I."/>
            <person name="Castelle C.J."/>
            <person name="Probst A.J."/>
            <person name="Thomas B.C."/>
            <person name="Singh A."/>
            <person name="Wilkins M.J."/>
            <person name="Karaoz U."/>
            <person name="Brodie E.L."/>
            <person name="Williams K.H."/>
            <person name="Hubbard S.S."/>
            <person name="Banfield J.F."/>
        </authorList>
    </citation>
    <scope>NUCLEOTIDE SEQUENCE [LARGE SCALE GENOMIC DNA]</scope>
</reference>
<organism evidence="3 4">
    <name type="scientific">Candidatus Gottesmanbacteria bacterium RIFCSPHIGHO2_01_FULL_40_15</name>
    <dbReference type="NCBI Taxonomy" id="1798376"/>
    <lineage>
        <taxon>Bacteria</taxon>
        <taxon>Candidatus Gottesmaniibacteriota</taxon>
    </lineage>
</organism>
<dbReference type="InterPro" id="IPR007164">
    <property type="entry name" value="GTP-dep_dephospho-CoA_kin"/>
</dbReference>
<evidence type="ECO:0000313" key="3">
    <source>
        <dbReference type="EMBL" id="OGG07958.1"/>
    </source>
</evidence>
<protein>
    <recommendedName>
        <fullName evidence="5">GTP-dependent dephospho-CoA kinase</fullName>
    </recommendedName>
</protein>
<dbReference type="Pfam" id="PF04019">
    <property type="entry name" value="DUF359"/>
    <property type="match status" value="1"/>
</dbReference>
<keyword evidence="2" id="KW-0342">GTP-binding</keyword>
<dbReference type="Proteomes" id="UP000177354">
    <property type="component" value="Unassembled WGS sequence"/>
</dbReference>
<dbReference type="PANTHER" id="PTHR40732:SF1">
    <property type="entry name" value="GTP-DEPENDENT DEPHOSPHO-COA KINASE"/>
    <property type="match status" value="1"/>
</dbReference>
<evidence type="ECO:0000256" key="2">
    <source>
        <dbReference type="ARBA" id="ARBA00023134"/>
    </source>
</evidence>
<dbReference type="EMBL" id="MFJF01000006">
    <property type="protein sequence ID" value="OGG07958.1"/>
    <property type="molecule type" value="Genomic_DNA"/>
</dbReference>
<comment type="caution">
    <text evidence="3">The sequence shown here is derived from an EMBL/GenBank/DDBJ whole genome shotgun (WGS) entry which is preliminary data.</text>
</comment>
<dbReference type="GO" id="GO:0015937">
    <property type="term" value="P:coenzyme A biosynthetic process"/>
    <property type="evidence" value="ECO:0007669"/>
    <property type="project" value="InterPro"/>
</dbReference>
<name>A0A1F5Z691_9BACT</name>
<dbReference type="AlphaFoldDB" id="A0A1F5Z691"/>
<dbReference type="PANTHER" id="PTHR40732">
    <property type="entry name" value="UPF0218 PROTEIN TK1697"/>
    <property type="match status" value="1"/>
</dbReference>
<evidence type="ECO:0008006" key="5">
    <source>
        <dbReference type="Google" id="ProtNLM"/>
    </source>
</evidence>
<keyword evidence="1" id="KW-0547">Nucleotide-binding</keyword>
<accession>A0A1F5Z691</accession>